<gene>
    <name evidence="4" type="ORF">HCG48_09570</name>
</gene>
<dbReference type="InterPro" id="IPR008978">
    <property type="entry name" value="HSP20-like_chaperone"/>
</dbReference>
<name>A0A6H1TYG3_9CYAN</name>
<dbReference type="InterPro" id="IPR002068">
    <property type="entry name" value="A-crystallin/Hsp20_dom"/>
</dbReference>
<accession>A0A6H1TYG3</accession>
<sequence>MALIRWEPFREIDSLQREMNRLFESLSPDGERTGIAFAPPAELDETPDAFDLKLEVPGMEPNDLDIEVTAEAVRISGERRSETRSEEGGTTRTEFRYGKFSRVIPLPAKIQNTEVKAEYKDGILKVHLPKADEEKHKVFKVSVS</sequence>
<dbReference type="Gene3D" id="2.60.40.790">
    <property type="match status" value="1"/>
</dbReference>
<organism evidence="4 5">
    <name type="scientific">Oxynema aestuarii AP17</name>
    <dbReference type="NCBI Taxonomy" id="2064643"/>
    <lineage>
        <taxon>Bacteria</taxon>
        <taxon>Bacillati</taxon>
        <taxon>Cyanobacteriota</taxon>
        <taxon>Cyanophyceae</taxon>
        <taxon>Oscillatoriophycideae</taxon>
        <taxon>Oscillatoriales</taxon>
        <taxon>Oscillatoriaceae</taxon>
        <taxon>Oxynema</taxon>
        <taxon>Oxynema aestuarii</taxon>
    </lineage>
</organism>
<evidence type="ECO:0000313" key="4">
    <source>
        <dbReference type="EMBL" id="QIZ70803.1"/>
    </source>
</evidence>
<evidence type="ECO:0000256" key="1">
    <source>
        <dbReference type="PROSITE-ProRule" id="PRU00285"/>
    </source>
</evidence>
<dbReference type="KEGG" id="oxy:HCG48_09570"/>
<evidence type="ECO:0000256" key="2">
    <source>
        <dbReference type="RuleBase" id="RU003616"/>
    </source>
</evidence>
<protein>
    <submittedName>
        <fullName evidence="4">Hsp20/alpha crystallin family protein</fullName>
    </submittedName>
</protein>
<evidence type="ECO:0000313" key="5">
    <source>
        <dbReference type="Proteomes" id="UP000500857"/>
    </source>
</evidence>
<proteinExistence type="inferred from homology"/>
<dbReference type="RefSeq" id="WP_168568958.1">
    <property type="nucleotide sequence ID" value="NZ_CP051167.1"/>
</dbReference>
<dbReference type="Proteomes" id="UP000500857">
    <property type="component" value="Chromosome"/>
</dbReference>
<dbReference type="InterPro" id="IPR031107">
    <property type="entry name" value="Small_HSP"/>
</dbReference>
<dbReference type="EMBL" id="CP051167">
    <property type="protein sequence ID" value="QIZ70803.1"/>
    <property type="molecule type" value="Genomic_DNA"/>
</dbReference>
<feature type="domain" description="SHSP" evidence="3">
    <location>
        <begin position="32"/>
        <end position="144"/>
    </location>
</feature>
<dbReference type="PANTHER" id="PTHR11527">
    <property type="entry name" value="HEAT-SHOCK PROTEIN 20 FAMILY MEMBER"/>
    <property type="match status" value="1"/>
</dbReference>
<reference evidence="4 5" key="1">
    <citation type="submission" date="2020-04" db="EMBL/GenBank/DDBJ databases">
        <authorList>
            <person name="Basu S."/>
            <person name="Maruthanayagam V."/>
            <person name="Chakraborty S."/>
            <person name="Pramanik A."/>
            <person name="Mukherjee J."/>
            <person name="Brink B."/>
        </authorList>
    </citation>
    <scope>NUCLEOTIDE SEQUENCE [LARGE SCALE GENOMIC DNA]</scope>
    <source>
        <strain evidence="4 5">AP17</strain>
    </source>
</reference>
<dbReference type="CDD" id="cd06464">
    <property type="entry name" value="ACD_sHsps-like"/>
    <property type="match status" value="1"/>
</dbReference>
<comment type="similarity">
    <text evidence="1 2">Belongs to the small heat shock protein (HSP20) family.</text>
</comment>
<dbReference type="PROSITE" id="PS01031">
    <property type="entry name" value="SHSP"/>
    <property type="match status" value="1"/>
</dbReference>
<evidence type="ECO:0000259" key="3">
    <source>
        <dbReference type="PROSITE" id="PS01031"/>
    </source>
</evidence>
<dbReference type="SUPFAM" id="SSF49764">
    <property type="entry name" value="HSP20-like chaperones"/>
    <property type="match status" value="1"/>
</dbReference>
<dbReference type="AlphaFoldDB" id="A0A6H1TYG3"/>
<dbReference type="Pfam" id="PF00011">
    <property type="entry name" value="HSP20"/>
    <property type="match status" value="1"/>
</dbReference>
<keyword evidence="5" id="KW-1185">Reference proteome</keyword>